<dbReference type="InterPro" id="IPR015919">
    <property type="entry name" value="Cadherin-like_sf"/>
</dbReference>
<evidence type="ECO:0000256" key="1">
    <source>
        <dbReference type="SAM" id="SignalP"/>
    </source>
</evidence>
<dbReference type="SMART" id="SM00736">
    <property type="entry name" value="CADG"/>
    <property type="match status" value="6"/>
</dbReference>
<dbReference type="Proteomes" id="UP000609346">
    <property type="component" value="Unassembled WGS sequence"/>
</dbReference>
<dbReference type="InterPro" id="IPR006644">
    <property type="entry name" value="Cadg"/>
</dbReference>
<dbReference type="RefSeq" id="WP_191205646.1">
    <property type="nucleotide sequence ID" value="NZ_JACXZA010000005.1"/>
</dbReference>
<dbReference type="InterPro" id="IPR003343">
    <property type="entry name" value="Big_2"/>
</dbReference>
<feature type="chain" id="PRO_5045994282" evidence="1">
    <location>
        <begin position="29"/>
        <end position="2327"/>
    </location>
</feature>
<evidence type="ECO:0000259" key="2">
    <source>
        <dbReference type="PROSITE" id="PS51272"/>
    </source>
</evidence>
<sequence length="2327" mass="239810">MKHSRQWATAALAVTLALSPVAASPAYAGSTANTSVDIFSDLQGLSKEQVSQIANAVKAGLLQGDSSHKFRPNDVLTRQEMAVLLTRALQLPTGEKSVAFSDVSPSHWASGSIQAVQQAGLMLGYSDATFRPTAPVTREQLAVLLMRAAQLPIEAAGQAANLFDWSHVSPWAQSYVNAAINYGVFPTSGGNFQPKASVLRKEIAQSLLNTFLPQSKLALLQQLENGKVTINGVAYRIPAAMQGLLRQANREALEGAEIQFVSNGHVLQSITKLVIHASGIEPAEQAPEFSGNLVLDGNGAAVDGDLVVAGNYITVRNLKVKKDLQITPELENDFYARNLEVEGNTLIYGGDDNTVVFSESQLKNVEINKENVHVELLESTSVQAATVLSNATLSNHTSSALQQVTVAGGAEQVTLQGSVQNVAVNTQQASTLSVNGTVGSMTINTSEPLNLNGGGTISTMQVTNPAANVQVDSTVQVQGISYDAGVPTSTVKLASASTPAVNTAPRVVVPFASQLTTVGDSDLTIGLTGHFIDDEQTVLKYAVTSLNNKICKAVLVGDSIVLTPVARGTVNIAVVADDQAGKKANTTFTVTVNEPPKSSGIPSQTKSIGTGNVTVALNDYFKDADQDMIVYEASVADTLVAKYALNGDQLVLMPVKVGVTTVTIKASDGRGGSLTDIFQLTVSPPPNQNPVVQQTPSGQTLTVGKSDYMLDLSPLFSDPDADALTYEVSSSNTGIATVTLTGTQAKVHAVATGAATIQLKAKDGKGGEATTQFQVTVNEPPTIAALPAQSLQMGSAPSIVNLSSYLSDKENDTLTVSATSNQTGVVKVSVTGKQLTLTPVATGSTTIAVTVSDGRGGQTTAQLAVTVSPPPNQKPVVQQTPSGQTLTVGKADYTLDLSPLFSDPDADALTYEVSSSNTGIATVTLTGTQAKVHAVATGAATIQLKAKDGKGGEATTQFQVTVNEPPTIAALPAQSLQMGSAPSIVNLSSYLSDKENDTLTVSATSNQTGVVKVSVTGKQLTLTPVATGSTTIAVTVSDGRGGQTTAQLAVTVSPPPNQKPVVQQTPSGQTLTVGKADYMLDLSPLFSDPDADALTYEVSSSNTGIATVTLTGTQAKVHAVATGAATIQLKAKDGKGGEATTQFQVTVNEPPTIAALPAQSLQMGSAPSIVNLSSYLSDKENDTLTVTATSNQTGVVKVSVTGKQLTLTPVATGSTTIAVTVSDGRGGQATAQLTVTVSPPPNQNPVVQQTPSDQTLTVGQADYILDLSPLFSDPGADALTYEVSSSNTGIATVALTGTQAKVHAVATGAAAIQLKAKDGKGGETTTQFQVTVNEPPTIATLPAQGLQMGDAPTNINLSSYLSDPENDALTVTATSNDTSVVTVSVTGKQLTLTPVATGSTTIAVTVSDGRGGQATAQLTVTVSPPPNQNPVVQQTPSDQTLTVGQADYILDLSPLFSDPDADALTYEVSSSNTGIATVALTGTQAKVHAVATGAAAIQLKAQDGKGGEVTTQLQVTVNEPPVIATLPAQGLQMGDAPTNINLSSNLSDPENDALTVTATSNDTSVVTVSVTGKQLTLTPVATGSTTIAVTVSDGRGGQTTAQLTVTVSPPPNQNPVVQQTPSDQTLTVGQADYMLDLSPLFSDPDADALTYEVSSSNTGIATVTLTGTQAKVHAVATGAATIQLKAQDGKGGEATTQFQVTVNEPPVIATLPAQGLQMGDAPTNINLSSYLSDPENDALTVTATSNDTSVVTVSVTGKQLTLTPVATGSTTIAVTVSDGRGGQATAQLTVTVSPPPNQNPVVQQTPSDQTLTVGQADYMLDLSPLFSDPDADALTYEVSSSNTGIATVTLTGTQAKVHAVATGAATIQLKAQDGKGGEATTQFQVTVNEPPVIATLPAQGLQMGDAPTNINLSSYLSDPENDALTVTATSNDTSVVTVSVTGKQLTLTPVATGSTTIAVTVSDGRGGQATAQLTVTVQAAASQNQAPNVTASIYEQVLTAGVTNARSYDLTQLFEDPDGDALTFTAVPAAAGIVQAAINGGMITLTPSATAGSTTVLITADDGKGGTATYSLTVRNAPLAANGLVNIRTKQGVKESILYDLAAVFPNQTQFKVYTGTPDSTFTGPTTLNGTKWTWDGMPLNTWIIGADGTAAVLSVAVDPQGAEELYFSQYMDAGNGRTALQLYFNPVGDTSQTVSGYTLEVYQYNKNTGQKSSYSKALLPLWKGMPYLFIDQVFYDFFDITNATYYNEELALFNGGTTLTTGFVLKKNGVIIDVLGDPNATTAFMPNGGTIIRKSGIRAGNTSFQLYGEWTSYPVGTLQYIAGHTS</sequence>
<gene>
    <name evidence="3" type="ORF">H8B09_21650</name>
</gene>
<dbReference type="InterPro" id="IPR013783">
    <property type="entry name" value="Ig-like_fold"/>
</dbReference>
<accession>A0ABR8N3H2</accession>
<dbReference type="Gene3D" id="2.60.40.10">
    <property type="entry name" value="Immunoglobulins"/>
    <property type="match status" value="5"/>
</dbReference>
<dbReference type="Gene3D" id="2.60.40.1080">
    <property type="match status" value="10"/>
</dbReference>
<dbReference type="SMART" id="SM00089">
    <property type="entry name" value="PKD"/>
    <property type="match status" value="8"/>
</dbReference>
<feature type="domain" description="SLH" evidence="2">
    <location>
        <begin position="96"/>
        <end position="159"/>
    </location>
</feature>
<comment type="caution">
    <text evidence="3">The sequence shown here is derived from an EMBL/GenBank/DDBJ whole genome shotgun (WGS) entry which is preliminary data.</text>
</comment>
<name>A0ABR8N3H2_9BACL</name>
<keyword evidence="4" id="KW-1185">Reference proteome</keyword>
<dbReference type="EMBL" id="JACXZA010000005">
    <property type="protein sequence ID" value="MBD3921389.1"/>
    <property type="molecule type" value="Genomic_DNA"/>
</dbReference>
<dbReference type="Pfam" id="PF00395">
    <property type="entry name" value="SLH"/>
    <property type="match status" value="3"/>
</dbReference>
<dbReference type="PROSITE" id="PS51272">
    <property type="entry name" value="SLH"/>
    <property type="match status" value="2"/>
</dbReference>
<organism evidence="3 4">
    <name type="scientific">Paenibacillus terricola</name>
    <dbReference type="NCBI Taxonomy" id="2763503"/>
    <lineage>
        <taxon>Bacteria</taxon>
        <taxon>Bacillati</taxon>
        <taxon>Bacillota</taxon>
        <taxon>Bacilli</taxon>
        <taxon>Bacillales</taxon>
        <taxon>Paenibacillaceae</taxon>
        <taxon>Paenibacillus</taxon>
    </lineage>
</organism>
<proteinExistence type="predicted"/>
<dbReference type="InterPro" id="IPR022409">
    <property type="entry name" value="PKD/Chitinase_dom"/>
</dbReference>
<dbReference type="PANTHER" id="PTHR24273:SF32">
    <property type="entry name" value="HYALIN"/>
    <property type="match status" value="1"/>
</dbReference>
<protein>
    <submittedName>
        <fullName evidence="3">S-layer homology domain-containing protein</fullName>
    </submittedName>
</protein>
<feature type="domain" description="SLH" evidence="2">
    <location>
        <begin position="36"/>
        <end position="95"/>
    </location>
</feature>
<dbReference type="Pfam" id="PF17963">
    <property type="entry name" value="Big_9"/>
    <property type="match status" value="8"/>
</dbReference>
<evidence type="ECO:0000313" key="4">
    <source>
        <dbReference type="Proteomes" id="UP000609346"/>
    </source>
</evidence>
<dbReference type="SUPFAM" id="SSF49313">
    <property type="entry name" value="Cadherin-like"/>
    <property type="match status" value="1"/>
</dbReference>
<dbReference type="SMART" id="SM00635">
    <property type="entry name" value="BID_2"/>
    <property type="match status" value="14"/>
</dbReference>
<feature type="signal peptide" evidence="1">
    <location>
        <begin position="1"/>
        <end position="28"/>
    </location>
</feature>
<reference evidence="3 4" key="1">
    <citation type="submission" date="2020-09" db="EMBL/GenBank/DDBJ databases">
        <title>Paenibacillus sp. strain PR3 16S rRNA gene Genome sequencing and assembly.</title>
        <authorList>
            <person name="Kim J."/>
        </authorList>
    </citation>
    <scope>NUCLEOTIDE SEQUENCE [LARGE SCALE GENOMIC DNA]</scope>
    <source>
        <strain evidence="3 4">PR3</strain>
    </source>
</reference>
<evidence type="ECO:0000313" key="3">
    <source>
        <dbReference type="EMBL" id="MBD3921389.1"/>
    </source>
</evidence>
<keyword evidence="1" id="KW-0732">Signal</keyword>
<dbReference type="PANTHER" id="PTHR24273">
    <property type="entry name" value="FI04643P-RELATED"/>
    <property type="match status" value="1"/>
</dbReference>
<dbReference type="InterPro" id="IPR001119">
    <property type="entry name" value="SLH_dom"/>
</dbReference>